<dbReference type="SUPFAM" id="SSF47413">
    <property type="entry name" value="lambda repressor-like DNA-binding domains"/>
    <property type="match status" value="1"/>
</dbReference>
<evidence type="ECO:0000256" key="1">
    <source>
        <dbReference type="ARBA" id="ARBA00023015"/>
    </source>
</evidence>
<dbReference type="Pfam" id="PF00356">
    <property type="entry name" value="LacI"/>
    <property type="match status" value="1"/>
</dbReference>
<evidence type="ECO:0000256" key="3">
    <source>
        <dbReference type="ARBA" id="ARBA00023163"/>
    </source>
</evidence>
<evidence type="ECO:0000313" key="7">
    <source>
        <dbReference type="Proteomes" id="UP000295172"/>
    </source>
</evidence>
<dbReference type="PANTHER" id="PTHR30146:SF138">
    <property type="entry name" value="TRANSCRIPTIONAL REGULATORY PROTEIN"/>
    <property type="match status" value="1"/>
</dbReference>
<dbReference type="Proteomes" id="UP000295172">
    <property type="component" value="Unassembled WGS sequence"/>
</dbReference>
<evidence type="ECO:0000256" key="2">
    <source>
        <dbReference type="ARBA" id="ARBA00023125"/>
    </source>
</evidence>
<organism evidence="6 7">
    <name type="scientific">Kribbella turkmenica</name>
    <dbReference type="NCBI Taxonomy" id="2530375"/>
    <lineage>
        <taxon>Bacteria</taxon>
        <taxon>Bacillati</taxon>
        <taxon>Actinomycetota</taxon>
        <taxon>Actinomycetes</taxon>
        <taxon>Propionibacteriales</taxon>
        <taxon>Kribbellaceae</taxon>
        <taxon>Kribbella</taxon>
    </lineage>
</organism>
<evidence type="ECO:0000259" key="5">
    <source>
        <dbReference type="PROSITE" id="PS50932"/>
    </source>
</evidence>
<dbReference type="OrthoDB" id="3258243at2"/>
<comment type="caution">
    <text evidence="6">The sequence shown here is derived from an EMBL/GenBank/DDBJ whole genome shotgun (WGS) entry which is preliminary data.</text>
</comment>
<dbReference type="PANTHER" id="PTHR30146">
    <property type="entry name" value="LACI-RELATED TRANSCRIPTIONAL REPRESSOR"/>
    <property type="match status" value="1"/>
</dbReference>
<proteinExistence type="predicted"/>
<dbReference type="CDD" id="cd06267">
    <property type="entry name" value="PBP1_LacI_sugar_binding-like"/>
    <property type="match status" value="1"/>
</dbReference>
<keyword evidence="1" id="KW-0805">Transcription regulation</keyword>
<dbReference type="GO" id="GO:0003700">
    <property type="term" value="F:DNA-binding transcription factor activity"/>
    <property type="evidence" value="ECO:0007669"/>
    <property type="project" value="TreeGrafter"/>
</dbReference>
<feature type="domain" description="HTH lacI-type" evidence="5">
    <location>
        <begin position="47"/>
        <end position="101"/>
    </location>
</feature>
<gene>
    <name evidence="6" type="ORF">E1218_17775</name>
</gene>
<dbReference type="SMART" id="SM00354">
    <property type="entry name" value="HTH_LACI"/>
    <property type="match status" value="1"/>
</dbReference>
<sequence>MGPQGRLIGCSWVRRLVPSGAGRLQRARPTGSASGSGGDMTRQARAATLKDVAEAAEVSISTVSRVFSSPGRISPETSRRVREVARRLRFTPNVMARSLITGTSPNIGLVVPDISNPYMTSLLKAAQKVSRLHSTGVFVADTDDSADIERQVCEQLAQQSRGVILCAPRMSTSHIREISRIVPIVLVNRVVDGIPSFSTDSRAAMRELLDDLVDQGHRRIAYLPGPAGSWANKQRARTVVDRARALGIDLVRLDPTTGMHADGVAAAGKVLELDVTAVMAFDDVLAAGLVEGLRRLGRSVPDDVSVTGHDDILSELVHPGLTTVTGQSARIGQLAVARLLDASGSDEAVGVKAVVVRRSSTGRPRSHPA</sequence>
<dbReference type="InterPro" id="IPR046335">
    <property type="entry name" value="LacI/GalR-like_sensor"/>
</dbReference>
<protein>
    <submittedName>
        <fullName evidence="6">LacI family transcriptional regulator</fullName>
    </submittedName>
</protein>
<dbReference type="AlphaFoldDB" id="A0A4R4X0A0"/>
<dbReference type="Gene3D" id="3.40.50.2300">
    <property type="match status" value="2"/>
</dbReference>
<accession>A0A4R4X0A0</accession>
<name>A0A4R4X0A0_9ACTN</name>
<dbReference type="EMBL" id="SMKR01000072">
    <property type="protein sequence ID" value="TDD23482.1"/>
    <property type="molecule type" value="Genomic_DNA"/>
</dbReference>
<dbReference type="Pfam" id="PF13377">
    <property type="entry name" value="Peripla_BP_3"/>
    <property type="match status" value="1"/>
</dbReference>
<dbReference type="SUPFAM" id="SSF53822">
    <property type="entry name" value="Periplasmic binding protein-like I"/>
    <property type="match status" value="1"/>
</dbReference>
<reference evidence="6 7" key="1">
    <citation type="submission" date="2019-02" db="EMBL/GenBank/DDBJ databases">
        <title>Draft genome sequences of novel Actinobacteria.</title>
        <authorList>
            <person name="Sahin N."/>
            <person name="Ay H."/>
            <person name="Saygin H."/>
        </authorList>
    </citation>
    <scope>NUCLEOTIDE SEQUENCE [LARGE SCALE GENOMIC DNA]</scope>
    <source>
        <strain evidence="6 7">16K104</strain>
    </source>
</reference>
<evidence type="ECO:0000313" key="6">
    <source>
        <dbReference type="EMBL" id="TDD23482.1"/>
    </source>
</evidence>
<dbReference type="CDD" id="cd01392">
    <property type="entry name" value="HTH_LacI"/>
    <property type="match status" value="1"/>
</dbReference>
<keyword evidence="7" id="KW-1185">Reference proteome</keyword>
<dbReference type="PROSITE" id="PS50932">
    <property type="entry name" value="HTH_LACI_2"/>
    <property type="match status" value="1"/>
</dbReference>
<evidence type="ECO:0000256" key="4">
    <source>
        <dbReference type="SAM" id="MobiDB-lite"/>
    </source>
</evidence>
<dbReference type="Gene3D" id="1.10.260.40">
    <property type="entry name" value="lambda repressor-like DNA-binding domains"/>
    <property type="match status" value="1"/>
</dbReference>
<dbReference type="InterPro" id="IPR000843">
    <property type="entry name" value="HTH_LacI"/>
</dbReference>
<dbReference type="InterPro" id="IPR028082">
    <property type="entry name" value="Peripla_BP_I"/>
</dbReference>
<keyword evidence="2" id="KW-0238">DNA-binding</keyword>
<keyword evidence="3" id="KW-0804">Transcription</keyword>
<dbReference type="InterPro" id="IPR010982">
    <property type="entry name" value="Lambda_DNA-bd_dom_sf"/>
</dbReference>
<dbReference type="GO" id="GO:0000976">
    <property type="term" value="F:transcription cis-regulatory region binding"/>
    <property type="evidence" value="ECO:0007669"/>
    <property type="project" value="TreeGrafter"/>
</dbReference>
<feature type="region of interest" description="Disordered" evidence="4">
    <location>
        <begin position="21"/>
        <end position="43"/>
    </location>
</feature>